<dbReference type="InterPro" id="IPR051603">
    <property type="entry name" value="Zinc-ADH_QOR/CCCR"/>
</dbReference>
<dbReference type="AlphaFoldDB" id="A0A3S3PBM7"/>
<keyword evidence="2" id="KW-0560">Oxidoreductase</keyword>
<dbReference type="PANTHER" id="PTHR44154:SF1">
    <property type="entry name" value="QUINONE OXIDOREDUCTASE"/>
    <property type="match status" value="1"/>
</dbReference>
<dbReference type="Gene3D" id="3.40.50.720">
    <property type="entry name" value="NAD(P)-binding Rossmann-like Domain"/>
    <property type="match status" value="1"/>
</dbReference>
<dbReference type="SUPFAM" id="SSF50129">
    <property type="entry name" value="GroES-like"/>
    <property type="match status" value="1"/>
</dbReference>
<accession>A0A3S3PBM7</accession>
<dbReference type="RefSeq" id="WP_128157847.1">
    <property type="nucleotide sequence ID" value="NZ_JBHSOM010000011.1"/>
</dbReference>
<dbReference type="InterPro" id="IPR014182">
    <property type="entry name" value="ADH_Zn_typ-1"/>
</dbReference>
<proteinExistence type="inferred from homology"/>
<dbReference type="PANTHER" id="PTHR44154">
    <property type="entry name" value="QUINONE OXIDOREDUCTASE"/>
    <property type="match status" value="1"/>
</dbReference>
<dbReference type="NCBIfam" id="TIGR02817">
    <property type="entry name" value="adh_fam_1"/>
    <property type="match status" value="1"/>
</dbReference>
<comment type="caution">
    <text evidence="4">The sequence shown here is derived from an EMBL/GenBank/DDBJ whole genome shotgun (WGS) entry which is preliminary data.</text>
</comment>
<dbReference type="SMART" id="SM00829">
    <property type="entry name" value="PKS_ER"/>
    <property type="match status" value="1"/>
</dbReference>
<dbReference type="InterPro" id="IPR013154">
    <property type="entry name" value="ADH-like_N"/>
</dbReference>
<keyword evidence="2" id="KW-0479">Metal-binding</keyword>
<gene>
    <name evidence="4" type="ORF">EOW66_18745</name>
</gene>
<dbReference type="CDD" id="cd08252">
    <property type="entry name" value="AL_MDR"/>
    <property type="match status" value="1"/>
</dbReference>
<name>A0A3S3PBM7_9RHOB</name>
<protein>
    <recommendedName>
        <fullName evidence="2">Zinc-type alcohol dehydrogenase-like protein</fullName>
    </recommendedName>
</protein>
<evidence type="ECO:0000259" key="3">
    <source>
        <dbReference type="SMART" id="SM00829"/>
    </source>
</evidence>
<evidence type="ECO:0000313" key="5">
    <source>
        <dbReference type="Proteomes" id="UP000288071"/>
    </source>
</evidence>
<keyword evidence="2" id="KW-0862">Zinc</keyword>
<dbReference type="Pfam" id="PF13602">
    <property type="entry name" value="ADH_zinc_N_2"/>
    <property type="match status" value="1"/>
</dbReference>
<dbReference type="Gene3D" id="3.90.180.10">
    <property type="entry name" value="Medium-chain alcohol dehydrogenases, catalytic domain"/>
    <property type="match status" value="1"/>
</dbReference>
<dbReference type="GO" id="GO:0008270">
    <property type="term" value="F:zinc ion binding"/>
    <property type="evidence" value="ECO:0007669"/>
    <property type="project" value="InterPro"/>
</dbReference>
<evidence type="ECO:0000256" key="1">
    <source>
        <dbReference type="ARBA" id="ARBA00022857"/>
    </source>
</evidence>
<reference evidence="4" key="2">
    <citation type="submission" date="2019-01" db="EMBL/GenBank/DDBJ databases">
        <authorList>
            <person name="Li Y."/>
        </authorList>
    </citation>
    <scope>NUCLEOTIDE SEQUENCE [LARGE SCALE GENOMIC DNA]</scope>
    <source>
        <strain evidence="4">CGMCC 1.12963</strain>
    </source>
</reference>
<keyword evidence="1" id="KW-0521">NADP</keyword>
<dbReference type="InterPro" id="IPR011032">
    <property type="entry name" value="GroES-like_sf"/>
</dbReference>
<organism evidence="4 5">
    <name type="scientific">Paenirhodobacter huangdaonensis</name>
    <dbReference type="NCBI Taxonomy" id="2501515"/>
    <lineage>
        <taxon>Bacteria</taxon>
        <taxon>Pseudomonadati</taxon>
        <taxon>Pseudomonadota</taxon>
        <taxon>Alphaproteobacteria</taxon>
        <taxon>Rhodobacterales</taxon>
        <taxon>Rhodobacter group</taxon>
        <taxon>Paenirhodobacter</taxon>
    </lineage>
</organism>
<sequence length="339" mass="35587">MKAIGIWKALPADDPEALVEREIPVPEPGPDDLLVRVAAISVNPADIRTRLRKTDDGHFAVLGWDVAGAVVATGASVRDFAPGDPVLYAGDLSRPGANSEYHLVERAIVGRRPAALAPATAAALPLTALTAWEALFDRLGLTPGAVPAPAPRSLLIVGGAGGVGSMAIQLARLVPGLTVIATASRPQSRAWCLSLGADAVIDHFADLEAQIADLGLAPPDLVLLANDPDRHLPALARLIAPGGRICCIVPFASPPDIGALMRKSAGLVWEFMFTRPMFATPDRARQGEILTRVAQMAAEGRLRPTGTETLSPISADTLREAHRRIESGRTIGKIVLSGF</sequence>
<keyword evidence="5" id="KW-1185">Reference proteome</keyword>
<dbReference type="SUPFAM" id="SSF51735">
    <property type="entry name" value="NAD(P)-binding Rossmann-fold domains"/>
    <property type="match status" value="1"/>
</dbReference>
<dbReference type="GO" id="GO:0016491">
    <property type="term" value="F:oxidoreductase activity"/>
    <property type="evidence" value="ECO:0007669"/>
    <property type="project" value="UniProtKB-KW"/>
</dbReference>
<dbReference type="InterPro" id="IPR036291">
    <property type="entry name" value="NAD(P)-bd_dom_sf"/>
</dbReference>
<comment type="similarity">
    <text evidence="2">Belongs to the zinc-containing alcohol dehydrogenase family. Quinone oxidoreductase subfamily.</text>
</comment>
<evidence type="ECO:0000313" key="4">
    <source>
        <dbReference type="EMBL" id="RWR48036.1"/>
    </source>
</evidence>
<dbReference type="Pfam" id="PF08240">
    <property type="entry name" value="ADH_N"/>
    <property type="match status" value="1"/>
</dbReference>
<dbReference type="Proteomes" id="UP000288071">
    <property type="component" value="Unassembled WGS sequence"/>
</dbReference>
<feature type="domain" description="Enoyl reductase (ER)" evidence="3">
    <location>
        <begin position="13"/>
        <end position="336"/>
    </location>
</feature>
<dbReference type="EMBL" id="SAVA01000016">
    <property type="protein sequence ID" value="RWR48036.1"/>
    <property type="molecule type" value="Genomic_DNA"/>
</dbReference>
<dbReference type="InterPro" id="IPR020843">
    <property type="entry name" value="ER"/>
</dbReference>
<evidence type="ECO:0000256" key="2">
    <source>
        <dbReference type="RuleBase" id="RU364000"/>
    </source>
</evidence>
<reference evidence="4" key="1">
    <citation type="submission" date="2019-01" db="EMBL/GenBank/DDBJ databases">
        <title>Sinorhodobacter populi sp. nov. isolated from the symptomatic bark tissue of Populus euramericana canker.</title>
        <authorList>
            <person name="Xu G."/>
        </authorList>
    </citation>
    <scope>NUCLEOTIDE SEQUENCE [LARGE SCALE GENOMIC DNA]</scope>
    <source>
        <strain evidence="4">CGMCC 1.12963</strain>
    </source>
</reference>